<sequence>MSFLILTEDAICIRKATPRKQCYKQDNSVLAEQVLLLAGWC</sequence>
<dbReference type="AlphaFoldDB" id="A0A2C9W321"/>
<name>A0A2C9W321_MANES</name>
<dbReference type="EMBL" id="CM004390">
    <property type="protein sequence ID" value="OAY53442.1"/>
    <property type="molecule type" value="Genomic_DNA"/>
</dbReference>
<accession>A0A2C9W321</accession>
<evidence type="ECO:0000313" key="1">
    <source>
        <dbReference type="EMBL" id="OAY53442.1"/>
    </source>
</evidence>
<reference evidence="1" key="1">
    <citation type="submission" date="2016-02" db="EMBL/GenBank/DDBJ databases">
        <title>WGS assembly of Manihot esculenta.</title>
        <authorList>
            <person name="Bredeson J.V."/>
            <person name="Prochnik S.E."/>
            <person name="Lyons J.B."/>
            <person name="Schmutz J."/>
            <person name="Grimwood J."/>
            <person name="Vrebalov J."/>
            <person name="Bart R.S."/>
            <person name="Amuge T."/>
            <person name="Ferguson M.E."/>
            <person name="Green R."/>
            <person name="Putnam N."/>
            <person name="Stites J."/>
            <person name="Rounsley S."/>
            <person name="Rokhsar D.S."/>
        </authorList>
    </citation>
    <scope>NUCLEOTIDE SEQUENCE [LARGE SCALE GENOMIC DNA]</scope>
    <source>
        <tissue evidence="1">Leaf</tissue>
    </source>
</reference>
<gene>
    <name evidence="1" type="ORF">MANES_04G163200</name>
</gene>
<organism evidence="1">
    <name type="scientific">Manihot esculenta</name>
    <name type="common">Cassava</name>
    <name type="synonym">Jatropha manihot</name>
    <dbReference type="NCBI Taxonomy" id="3983"/>
    <lineage>
        <taxon>Eukaryota</taxon>
        <taxon>Viridiplantae</taxon>
        <taxon>Streptophyta</taxon>
        <taxon>Embryophyta</taxon>
        <taxon>Tracheophyta</taxon>
        <taxon>Spermatophyta</taxon>
        <taxon>Magnoliopsida</taxon>
        <taxon>eudicotyledons</taxon>
        <taxon>Gunneridae</taxon>
        <taxon>Pentapetalae</taxon>
        <taxon>rosids</taxon>
        <taxon>fabids</taxon>
        <taxon>Malpighiales</taxon>
        <taxon>Euphorbiaceae</taxon>
        <taxon>Crotonoideae</taxon>
        <taxon>Manihoteae</taxon>
        <taxon>Manihot</taxon>
    </lineage>
</organism>
<proteinExistence type="predicted"/>
<protein>
    <submittedName>
        <fullName evidence="1">Uncharacterized protein</fullName>
    </submittedName>
</protein>